<dbReference type="InterPro" id="IPR029063">
    <property type="entry name" value="SAM-dependent_MTases_sf"/>
</dbReference>
<gene>
    <name evidence="2" type="ORF">ACFQMN_12095</name>
</gene>
<proteinExistence type="predicted"/>
<dbReference type="PANTHER" id="PTHR43591">
    <property type="entry name" value="METHYLTRANSFERASE"/>
    <property type="match status" value="1"/>
</dbReference>
<name>A0ABW2K5L0_9BACI</name>
<dbReference type="InterPro" id="IPR013216">
    <property type="entry name" value="Methyltransf_11"/>
</dbReference>
<dbReference type="Pfam" id="PF08241">
    <property type="entry name" value="Methyltransf_11"/>
    <property type="match status" value="1"/>
</dbReference>
<keyword evidence="2" id="KW-0808">Transferase</keyword>
<keyword evidence="3" id="KW-1185">Reference proteome</keyword>
<protein>
    <submittedName>
        <fullName evidence="2">Class I SAM-dependent methyltransferase</fullName>
        <ecNumber evidence="2">2.1.1.-</ecNumber>
    </submittedName>
</protein>
<sequence>MSDSIKRKVQETFSKNKESYFTSATHNNQTDLDLITEWLKPKSEWNVLDIATGGGHVARQLSPAVQTVFATDLTKEMLANTASHLKGFPNIHYVAADAEELPFIEETFDAVTCRIAPHHFPEPALFIKEV</sequence>
<dbReference type="EC" id="2.1.1.-" evidence="2"/>
<keyword evidence="2" id="KW-0489">Methyltransferase</keyword>
<comment type="caution">
    <text evidence="2">The sequence shown here is derived from an EMBL/GenBank/DDBJ whole genome shotgun (WGS) entry which is preliminary data.</text>
</comment>
<dbReference type="SUPFAM" id="SSF53335">
    <property type="entry name" value="S-adenosyl-L-methionine-dependent methyltransferases"/>
    <property type="match status" value="1"/>
</dbReference>
<dbReference type="RefSeq" id="WP_352232261.1">
    <property type="nucleotide sequence ID" value="NZ_JAPVRC010000009.1"/>
</dbReference>
<dbReference type="CDD" id="cd02440">
    <property type="entry name" value="AdoMet_MTases"/>
    <property type="match status" value="1"/>
</dbReference>
<evidence type="ECO:0000259" key="1">
    <source>
        <dbReference type="Pfam" id="PF08241"/>
    </source>
</evidence>
<organism evidence="2 3">
    <name type="scientific">Halobacillus campisalis</name>
    <dbReference type="NCBI Taxonomy" id="435909"/>
    <lineage>
        <taxon>Bacteria</taxon>
        <taxon>Bacillati</taxon>
        <taxon>Bacillota</taxon>
        <taxon>Bacilli</taxon>
        <taxon>Bacillales</taxon>
        <taxon>Bacillaceae</taxon>
        <taxon>Halobacillus</taxon>
    </lineage>
</organism>
<reference evidence="3" key="1">
    <citation type="journal article" date="2019" name="Int. J. Syst. Evol. Microbiol.">
        <title>The Global Catalogue of Microorganisms (GCM) 10K type strain sequencing project: providing services to taxonomists for standard genome sequencing and annotation.</title>
        <authorList>
            <consortium name="The Broad Institute Genomics Platform"/>
            <consortium name="The Broad Institute Genome Sequencing Center for Infectious Disease"/>
            <person name="Wu L."/>
            <person name="Ma J."/>
        </authorList>
    </citation>
    <scope>NUCLEOTIDE SEQUENCE [LARGE SCALE GENOMIC DNA]</scope>
    <source>
        <strain evidence="3">CCUG 73951</strain>
    </source>
</reference>
<dbReference type="Proteomes" id="UP001596494">
    <property type="component" value="Unassembled WGS sequence"/>
</dbReference>
<dbReference type="Gene3D" id="3.40.50.150">
    <property type="entry name" value="Vaccinia Virus protein VP39"/>
    <property type="match status" value="1"/>
</dbReference>
<feature type="domain" description="Methyltransferase type 11" evidence="1">
    <location>
        <begin position="48"/>
        <end position="130"/>
    </location>
</feature>
<dbReference type="GO" id="GO:0008168">
    <property type="term" value="F:methyltransferase activity"/>
    <property type="evidence" value="ECO:0007669"/>
    <property type="project" value="UniProtKB-KW"/>
</dbReference>
<accession>A0ABW2K5L0</accession>
<dbReference type="GO" id="GO:0032259">
    <property type="term" value="P:methylation"/>
    <property type="evidence" value="ECO:0007669"/>
    <property type="project" value="UniProtKB-KW"/>
</dbReference>
<dbReference type="EMBL" id="JBHTBY010000010">
    <property type="protein sequence ID" value="MFC7321617.1"/>
    <property type="molecule type" value="Genomic_DNA"/>
</dbReference>
<evidence type="ECO:0000313" key="3">
    <source>
        <dbReference type="Proteomes" id="UP001596494"/>
    </source>
</evidence>
<evidence type="ECO:0000313" key="2">
    <source>
        <dbReference type="EMBL" id="MFC7321617.1"/>
    </source>
</evidence>